<dbReference type="Pfam" id="PF21787">
    <property type="entry name" value="TNP-like_RNaseH_N"/>
    <property type="match status" value="1"/>
</dbReference>
<protein>
    <submittedName>
        <fullName evidence="4">THAP domain-containing protein 2-like</fullName>
    </submittedName>
</protein>
<dbReference type="Pfam" id="PF12017">
    <property type="entry name" value="Tnp_P_element"/>
    <property type="match status" value="1"/>
</dbReference>
<feature type="domain" description="Transposable element P transposase-like RNase H" evidence="3">
    <location>
        <begin position="204"/>
        <end position="242"/>
    </location>
</feature>
<evidence type="ECO:0000256" key="1">
    <source>
        <dbReference type="SAM" id="Coils"/>
    </source>
</evidence>
<proteinExistence type="predicted"/>
<feature type="coiled-coil region" evidence="1">
    <location>
        <begin position="83"/>
        <end position="117"/>
    </location>
</feature>
<accession>A0A6G0VIT0</accession>
<evidence type="ECO:0000313" key="5">
    <source>
        <dbReference type="Proteomes" id="UP000478052"/>
    </source>
</evidence>
<evidence type="ECO:0000313" key="4">
    <source>
        <dbReference type="EMBL" id="KAF0688207.1"/>
    </source>
</evidence>
<dbReference type="AlphaFoldDB" id="A0A6G0VIT0"/>
<evidence type="ECO:0000259" key="3">
    <source>
        <dbReference type="Pfam" id="PF21787"/>
    </source>
</evidence>
<dbReference type="InterPro" id="IPR021896">
    <property type="entry name" value="THAP9-like_HTH"/>
</dbReference>
<dbReference type="OrthoDB" id="7555477at2759"/>
<reference evidence="4 5" key="1">
    <citation type="submission" date="2019-08" db="EMBL/GenBank/DDBJ databases">
        <title>Whole genome of Aphis craccivora.</title>
        <authorList>
            <person name="Voronova N.V."/>
            <person name="Shulinski R.S."/>
            <person name="Bandarenka Y.V."/>
            <person name="Zhorov D.G."/>
            <person name="Warner D."/>
        </authorList>
    </citation>
    <scope>NUCLEOTIDE SEQUENCE [LARGE SCALE GENOMIC DNA]</scope>
    <source>
        <strain evidence="4">180601</strain>
        <tissue evidence="4">Whole Body</tissue>
    </source>
</reference>
<dbReference type="EMBL" id="VUJU01016628">
    <property type="protein sequence ID" value="KAF0688207.1"/>
    <property type="molecule type" value="Genomic_DNA"/>
</dbReference>
<keyword evidence="5" id="KW-1185">Reference proteome</keyword>
<gene>
    <name evidence="4" type="ORF">FWK35_00035916</name>
</gene>
<dbReference type="Proteomes" id="UP000478052">
    <property type="component" value="Unassembled WGS sequence"/>
</dbReference>
<name>A0A6G0VIT0_APHCR</name>
<sequence>MTITPNLNTSILKSQESIESVAIDLSVTSTPPNVNLTPIKTPNSISPLLKTPSKFTRYFPTLVTPARRLNFPKSPITRSKPTKTKLKKKLKLLQQKVRRQQLKINNLQQLLKSLEQKGLLNSENSEVISSKFEGLSQEIFLNQLKNCKRHTKGHRYSAEIKKFALTLHYYSPKAHQYCRLINRSILALPHVSAIRNWTSSINGEPGFFKDVLSALEKLKPFDKHCNLVIDAMAIKQQIIWDPK</sequence>
<feature type="domain" description="THAP9-like helix-turn-helix" evidence="2">
    <location>
        <begin position="113"/>
        <end position="197"/>
    </location>
</feature>
<dbReference type="InterPro" id="IPR048365">
    <property type="entry name" value="TNP-like_RNaseH_N"/>
</dbReference>
<evidence type="ECO:0000259" key="2">
    <source>
        <dbReference type="Pfam" id="PF12017"/>
    </source>
</evidence>
<keyword evidence="1" id="KW-0175">Coiled coil</keyword>
<organism evidence="4 5">
    <name type="scientific">Aphis craccivora</name>
    <name type="common">Cowpea aphid</name>
    <dbReference type="NCBI Taxonomy" id="307492"/>
    <lineage>
        <taxon>Eukaryota</taxon>
        <taxon>Metazoa</taxon>
        <taxon>Ecdysozoa</taxon>
        <taxon>Arthropoda</taxon>
        <taxon>Hexapoda</taxon>
        <taxon>Insecta</taxon>
        <taxon>Pterygota</taxon>
        <taxon>Neoptera</taxon>
        <taxon>Paraneoptera</taxon>
        <taxon>Hemiptera</taxon>
        <taxon>Sternorrhyncha</taxon>
        <taxon>Aphidomorpha</taxon>
        <taxon>Aphidoidea</taxon>
        <taxon>Aphididae</taxon>
        <taxon>Aphidini</taxon>
        <taxon>Aphis</taxon>
        <taxon>Aphis</taxon>
    </lineage>
</organism>
<comment type="caution">
    <text evidence="4">The sequence shown here is derived from an EMBL/GenBank/DDBJ whole genome shotgun (WGS) entry which is preliminary data.</text>
</comment>
<feature type="non-terminal residue" evidence="4">
    <location>
        <position position="243"/>
    </location>
</feature>